<protein>
    <recommendedName>
        <fullName evidence="1">Aminoglycoside phosphotransferase domain-containing protein</fullName>
    </recommendedName>
</protein>
<feature type="domain" description="Aminoglycoside phosphotransferase" evidence="1">
    <location>
        <begin position="87"/>
        <end position="261"/>
    </location>
</feature>
<reference evidence="2" key="1">
    <citation type="journal article" date="2020" name="Stud. Mycol.">
        <title>101 Dothideomycetes genomes: a test case for predicting lifestyles and emergence of pathogens.</title>
        <authorList>
            <person name="Haridas S."/>
            <person name="Albert R."/>
            <person name="Binder M."/>
            <person name="Bloem J."/>
            <person name="Labutti K."/>
            <person name="Salamov A."/>
            <person name="Andreopoulos B."/>
            <person name="Baker S."/>
            <person name="Barry K."/>
            <person name="Bills G."/>
            <person name="Bluhm B."/>
            <person name="Cannon C."/>
            <person name="Castanera R."/>
            <person name="Culley D."/>
            <person name="Daum C."/>
            <person name="Ezra D."/>
            <person name="Gonzalez J."/>
            <person name="Henrissat B."/>
            <person name="Kuo A."/>
            <person name="Liang C."/>
            <person name="Lipzen A."/>
            <person name="Lutzoni F."/>
            <person name="Magnuson J."/>
            <person name="Mondo S."/>
            <person name="Nolan M."/>
            <person name="Ohm R."/>
            <person name="Pangilinan J."/>
            <person name="Park H.-J."/>
            <person name="Ramirez L."/>
            <person name="Alfaro M."/>
            <person name="Sun H."/>
            <person name="Tritt A."/>
            <person name="Yoshinaga Y."/>
            <person name="Zwiers L.-H."/>
            <person name="Turgeon B."/>
            <person name="Goodwin S."/>
            <person name="Spatafora J."/>
            <person name="Crous P."/>
            <person name="Grigoriev I."/>
        </authorList>
    </citation>
    <scope>NUCLEOTIDE SEQUENCE</scope>
    <source>
        <strain evidence="2">CBS 675.92</strain>
    </source>
</reference>
<dbReference type="SUPFAM" id="SSF56112">
    <property type="entry name" value="Protein kinase-like (PK-like)"/>
    <property type="match status" value="1"/>
</dbReference>
<dbReference type="PANTHER" id="PTHR21310:SF48">
    <property type="entry name" value="AMINOGLYCOSIDE PHOSPHOTRANSFERASE DOMAIN-CONTAINING PROTEIN"/>
    <property type="match status" value="1"/>
</dbReference>
<proteinExistence type="predicted"/>
<dbReference type="Gene3D" id="3.90.1200.10">
    <property type="match status" value="1"/>
</dbReference>
<evidence type="ECO:0000259" key="1">
    <source>
        <dbReference type="Pfam" id="PF01636"/>
    </source>
</evidence>
<evidence type="ECO:0000313" key="3">
    <source>
        <dbReference type="Proteomes" id="UP000800035"/>
    </source>
</evidence>
<dbReference type="AlphaFoldDB" id="A0A6A5U6N0"/>
<dbReference type="OrthoDB" id="8300194at2759"/>
<sequence length="290" mass="32733">MAETNNTNPCPACSWTSEKQRCCSYASSVKLFYGASQRGAWFVGADVVLKGRPADPPTYEVPNTEFLQAYTSISIPGIAKAWLDKNNRQFIMVDRVEGENLQDAWATLSPEARIRIADQTAKFLEQLRALQSSKMASLGDAPLYSGWLFLQGTKTPHGPFTSDDEFWASLVRTLDILPEKARVAFRKRLPPCAPYTFTHGDLTTVNIMVKDGNLAAIVDWEWAGYYPVWWEYTAAGIGLSKEDAEWKELLRGKMQGFEGGRAFWKDFYKLSRFPDLDDEGKEVLEGLMRE</sequence>
<dbReference type="Proteomes" id="UP000800035">
    <property type="component" value="Unassembled WGS sequence"/>
</dbReference>
<keyword evidence="3" id="KW-1185">Reference proteome</keyword>
<dbReference type="Pfam" id="PF01636">
    <property type="entry name" value="APH"/>
    <property type="match status" value="1"/>
</dbReference>
<evidence type="ECO:0000313" key="2">
    <source>
        <dbReference type="EMBL" id="KAF1956767.1"/>
    </source>
</evidence>
<dbReference type="PANTHER" id="PTHR21310">
    <property type="entry name" value="AMINOGLYCOSIDE PHOSPHOTRANSFERASE-RELATED-RELATED"/>
    <property type="match status" value="1"/>
</dbReference>
<gene>
    <name evidence="2" type="ORF">CC80DRAFT_65135</name>
</gene>
<dbReference type="EMBL" id="ML976991">
    <property type="protein sequence ID" value="KAF1956767.1"/>
    <property type="molecule type" value="Genomic_DNA"/>
</dbReference>
<dbReference type="InterPro" id="IPR002575">
    <property type="entry name" value="Aminoglycoside_PTrfase"/>
</dbReference>
<name>A0A6A5U6N0_9PLEO</name>
<dbReference type="InterPro" id="IPR011009">
    <property type="entry name" value="Kinase-like_dom_sf"/>
</dbReference>
<organism evidence="2 3">
    <name type="scientific">Byssothecium circinans</name>
    <dbReference type="NCBI Taxonomy" id="147558"/>
    <lineage>
        <taxon>Eukaryota</taxon>
        <taxon>Fungi</taxon>
        <taxon>Dikarya</taxon>
        <taxon>Ascomycota</taxon>
        <taxon>Pezizomycotina</taxon>
        <taxon>Dothideomycetes</taxon>
        <taxon>Pleosporomycetidae</taxon>
        <taxon>Pleosporales</taxon>
        <taxon>Massarineae</taxon>
        <taxon>Massarinaceae</taxon>
        <taxon>Byssothecium</taxon>
    </lineage>
</organism>
<dbReference type="InterPro" id="IPR051678">
    <property type="entry name" value="AGP_Transferase"/>
</dbReference>
<dbReference type="CDD" id="cd05120">
    <property type="entry name" value="APH_ChoK_like"/>
    <property type="match status" value="1"/>
</dbReference>
<accession>A0A6A5U6N0</accession>